<dbReference type="SUPFAM" id="SSF53756">
    <property type="entry name" value="UDP-Glycosyltransferase/glycogen phosphorylase"/>
    <property type="match status" value="1"/>
</dbReference>
<evidence type="ECO:0000259" key="2">
    <source>
        <dbReference type="Pfam" id="PF13439"/>
    </source>
</evidence>
<dbReference type="GO" id="GO:0016757">
    <property type="term" value="F:glycosyltransferase activity"/>
    <property type="evidence" value="ECO:0007669"/>
    <property type="project" value="InterPro"/>
</dbReference>
<keyword evidence="4" id="KW-1185">Reference proteome</keyword>
<evidence type="ECO:0000259" key="1">
    <source>
        <dbReference type="Pfam" id="PF00534"/>
    </source>
</evidence>
<dbReference type="OrthoDB" id="9792269at2"/>
<feature type="domain" description="Glycosyl transferase family 1" evidence="1">
    <location>
        <begin position="197"/>
        <end position="338"/>
    </location>
</feature>
<sequence length="366" mass="41556">MRILMIIDGLPGGGAEKTVLTLSRGLIKMGHQVSLFSLRKVCDYTIPEGIDYQVVQDHSRKPWRKLTELCRRARLLDDAINKAQEKGKFDIVFSHLHKTDRIVAHTRALDRNRIWYCVHGMFSFSYLRNRHGLSRWFKRAKIRHVYENSQVVAVSNAVLHDLTENLGIHLKREAVIHNPFDIDSIEKLAAEPFELRGHDYIIHVGRFHEHKRHDRLLRAFAKSSIPVQLVMMGNGHQKQIDQLKDLAAELGIADRVQFRSFVPNPYPWIKNARQLVLSSDCEGFGNVLVEALLCHTPAVSTRCPGGPSEILTNELSRGLSEMTDDGLAKTMLDIWHNPPAIDPTTISAYGIEAICQQYIALAAPKQ</sequence>
<dbReference type="EMBL" id="SNVX01000009">
    <property type="protein sequence ID" value="TDN57241.1"/>
    <property type="molecule type" value="Genomic_DNA"/>
</dbReference>
<dbReference type="InterPro" id="IPR001296">
    <property type="entry name" value="Glyco_trans_1"/>
</dbReference>
<dbReference type="GO" id="GO:1901135">
    <property type="term" value="P:carbohydrate derivative metabolic process"/>
    <property type="evidence" value="ECO:0007669"/>
    <property type="project" value="UniProtKB-ARBA"/>
</dbReference>
<dbReference type="Gene3D" id="3.40.50.2000">
    <property type="entry name" value="Glycogen Phosphorylase B"/>
    <property type="match status" value="2"/>
</dbReference>
<dbReference type="AlphaFoldDB" id="A0A4R6EG07"/>
<dbReference type="CDD" id="cd03811">
    <property type="entry name" value="GT4_GT28_WabH-like"/>
    <property type="match status" value="1"/>
</dbReference>
<dbReference type="Pfam" id="PF13439">
    <property type="entry name" value="Glyco_transf_4"/>
    <property type="match status" value="1"/>
</dbReference>
<evidence type="ECO:0000313" key="3">
    <source>
        <dbReference type="EMBL" id="TDN57241.1"/>
    </source>
</evidence>
<keyword evidence="3" id="KW-0808">Transferase</keyword>
<dbReference type="PANTHER" id="PTHR12526:SF638">
    <property type="entry name" value="SPORE COAT PROTEIN SA"/>
    <property type="match status" value="1"/>
</dbReference>
<accession>A0A4R6EG07</accession>
<reference evidence="3 4" key="1">
    <citation type="submission" date="2019-03" db="EMBL/GenBank/DDBJ databases">
        <title>Genomic analyses of the natural microbiome of Caenorhabditis elegans.</title>
        <authorList>
            <person name="Samuel B."/>
        </authorList>
    </citation>
    <scope>NUCLEOTIDE SEQUENCE [LARGE SCALE GENOMIC DNA]</scope>
    <source>
        <strain evidence="3 4">BIGb0156</strain>
    </source>
</reference>
<dbReference type="RefSeq" id="WP_133461535.1">
    <property type="nucleotide sequence ID" value="NZ_SNVX01000009.1"/>
</dbReference>
<protein>
    <submittedName>
        <fullName evidence="3">Glycosyltransferase involved in cell wall biosynthesis</fullName>
    </submittedName>
</protein>
<proteinExistence type="predicted"/>
<dbReference type="Proteomes" id="UP000295530">
    <property type="component" value="Unassembled WGS sequence"/>
</dbReference>
<name>A0A4R6EG07_SCAGO</name>
<organism evidence="3 4">
    <name type="scientific">Scandinavium goeteborgense</name>
    <dbReference type="NCBI Taxonomy" id="1851514"/>
    <lineage>
        <taxon>Bacteria</taxon>
        <taxon>Pseudomonadati</taxon>
        <taxon>Pseudomonadota</taxon>
        <taxon>Gammaproteobacteria</taxon>
        <taxon>Enterobacterales</taxon>
        <taxon>Enterobacteriaceae</taxon>
        <taxon>Scandinavium</taxon>
    </lineage>
</organism>
<dbReference type="Pfam" id="PF00534">
    <property type="entry name" value="Glycos_transf_1"/>
    <property type="match status" value="1"/>
</dbReference>
<evidence type="ECO:0000313" key="4">
    <source>
        <dbReference type="Proteomes" id="UP000295530"/>
    </source>
</evidence>
<comment type="caution">
    <text evidence="3">The sequence shown here is derived from an EMBL/GenBank/DDBJ whole genome shotgun (WGS) entry which is preliminary data.</text>
</comment>
<gene>
    <name evidence="3" type="ORF">EC847_10935</name>
</gene>
<dbReference type="PANTHER" id="PTHR12526">
    <property type="entry name" value="GLYCOSYLTRANSFERASE"/>
    <property type="match status" value="1"/>
</dbReference>
<feature type="domain" description="Glycosyltransferase subfamily 4-like N-terminal" evidence="2">
    <location>
        <begin position="13"/>
        <end position="183"/>
    </location>
</feature>
<dbReference type="InterPro" id="IPR028098">
    <property type="entry name" value="Glyco_trans_4-like_N"/>
</dbReference>